<evidence type="ECO:0000256" key="2">
    <source>
        <dbReference type="ARBA" id="ARBA00023125"/>
    </source>
</evidence>
<dbReference type="GO" id="GO:0003700">
    <property type="term" value="F:DNA-binding transcription factor activity"/>
    <property type="evidence" value="ECO:0007669"/>
    <property type="project" value="InterPro"/>
</dbReference>
<evidence type="ECO:0000256" key="1">
    <source>
        <dbReference type="ARBA" id="ARBA00023015"/>
    </source>
</evidence>
<dbReference type="SUPFAM" id="SSF46689">
    <property type="entry name" value="Homeodomain-like"/>
    <property type="match status" value="2"/>
</dbReference>
<keyword evidence="4" id="KW-0175">Coiled coil</keyword>
<keyword evidence="2" id="KW-0238">DNA-binding</keyword>
<dbReference type="PANTHER" id="PTHR46796">
    <property type="entry name" value="HTH-TYPE TRANSCRIPTIONAL ACTIVATOR RHAS-RELATED"/>
    <property type="match status" value="1"/>
</dbReference>
<organism evidence="6 7">
    <name type="scientific">Cohnella nanjingensis</name>
    <dbReference type="NCBI Taxonomy" id="1387779"/>
    <lineage>
        <taxon>Bacteria</taxon>
        <taxon>Bacillati</taxon>
        <taxon>Bacillota</taxon>
        <taxon>Bacilli</taxon>
        <taxon>Bacillales</taxon>
        <taxon>Paenibacillaceae</taxon>
        <taxon>Cohnella</taxon>
    </lineage>
</organism>
<evidence type="ECO:0000256" key="4">
    <source>
        <dbReference type="SAM" id="Coils"/>
    </source>
</evidence>
<comment type="caution">
    <text evidence="6">The sequence shown here is derived from an EMBL/GenBank/DDBJ whole genome shotgun (WGS) entry which is preliminary data.</text>
</comment>
<dbReference type="Gene3D" id="1.10.10.60">
    <property type="entry name" value="Homeodomain-like"/>
    <property type="match status" value="2"/>
</dbReference>
<dbReference type="InterPro" id="IPR003313">
    <property type="entry name" value="AraC-bd"/>
</dbReference>
<gene>
    <name evidence="6" type="ORF">H7C19_29175</name>
</gene>
<dbReference type="AlphaFoldDB" id="A0A7X0RW45"/>
<keyword evidence="3" id="KW-0804">Transcription</keyword>
<sequence length="261" mass="29796">MISIQAQLDFLFEARHEPRSAVPLHRHGCHELVYYARGAGTTRIGDTGYRYAPGTYALIAPGIPHDERREDATEVVCVGFTLPDGTQAPLRTGLYAPAVASAIADTLSQLLEEMRGKKAFYESQLNLLTGQLLIAHLRHVGAPESELPDRRLAYARNYLHEHYNQKVSIEALADMAGYSYHHFRHLFRRQYERSPIQYLFEIRLEQARQLLKHTELSVSEIALRCGFSTDAQFCTMFKREMGERPLAYRRAPYGNTLFKPV</sequence>
<dbReference type="PROSITE" id="PS01124">
    <property type="entry name" value="HTH_ARAC_FAMILY_2"/>
    <property type="match status" value="1"/>
</dbReference>
<accession>A0A7X0RW45</accession>
<dbReference type="Pfam" id="PF12833">
    <property type="entry name" value="HTH_18"/>
    <property type="match status" value="1"/>
</dbReference>
<dbReference type="Gene3D" id="2.60.120.10">
    <property type="entry name" value="Jelly Rolls"/>
    <property type="match status" value="1"/>
</dbReference>
<protein>
    <submittedName>
        <fullName evidence="6">Helix-turn-helix transcriptional regulator</fullName>
    </submittedName>
</protein>
<feature type="domain" description="HTH araC/xylS-type" evidence="5">
    <location>
        <begin position="153"/>
        <end position="251"/>
    </location>
</feature>
<evidence type="ECO:0000313" key="7">
    <source>
        <dbReference type="Proteomes" id="UP000547209"/>
    </source>
</evidence>
<dbReference type="SUPFAM" id="SSF51215">
    <property type="entry name" value="Regulatory protein AraC"/>
    <property type="match status" value="1"/>
</dbReference>
<evidence type="ECO:0000256" key="3">
    <source>
        <dbReference type="ARBA" id="ARBA00023163"/>
    </source>
</evidence>
<evidence type="ECO:0000313" key="6">
    <source>
        <dbReference type="EMBL" id="MBB6674759.1"/>
    </source>
</evidence>
<keyword evidence="1" id="KW-0805">Transcription regulation</keyword>
<keyword evidence="7" id="KW-1185">Reference proteome</keyword>
<dbReference type="PRINTS" id="PR00032">
    <property type="entry name" value="HTHARAC"/>
</dbReference>
<evidence type="ECO:0000259" key="5">
    <source>
        <dbReference type="PROSITE" id="PS01124"/>
    </source>
</evidence>
<dbReference type="InterPro" id="IPR009057">
    <property type="entry name" value="Homeodomain-like_sf"/>
</dbReference>
<dbReference type="SMART" id="SM00342">
    <property type="entry name" value="HTH_ARAC"/>
    <property type="match status" value="1"/>
</dbReference>
<dbReference type="InterPro" id="IPR014710">
    <property type="entry name" value="RmlC-like_jellyroll"/>
</dbReference>
<dbReference type="Pfam" id="PF02311">
    <property type="entry name" value="AraC_binding"/>
    <property type="match status" value="1"/>
</dbReference>
<dbReference type="InterPro" id="IPR018060">
    <property type="entry name" value="HTH_AraC"/>
</dbReference>
<proteinExistence type="predicted"/>
<dbReference type="RefSeq" id="WP_185672622.1">
    <property type="nucleotide sequence ID" value="NZ_JACJVP010000055.1"/>
</dbReference>
<dbReference type="Proteomes" id="UP000547209">
    <property type="component" value="Unassembled WGS sequence"/>
</dbReference>
<dbReference type="GO" id="GO:0043565">
    <property type="term" value="F:sequence-specific DNA binding"/>
    <property type="evidence" value="ECO:0007669"/>
    <property type="project" value="InterPro"/>
</dbReference>
<dbReference type="InterPro" id="IPR050204">
    <property type="entry name" value="AraC_XylS_family_regulators"/>
</dbReference>
<dbReference type="InterPro" id="IPR020449">
    <property type="entry name" value="Tscrpt_reg_AraC-type_HTH"/>
</dbReference>
<dbReference type="InterPro" id="IPR037923">
    <property type="entry name" value="HTH-like"/>
</dbReference>
<reference evidence="6 7" key="1">
    <citation type="submission" date="2020-08" db="EMBL/GenBank/DDBJ databases">
        <title>Cohnella phylogeny.</title>
        <authorList>
            <person name="Dunlap C."/>
        </authorList>
    </citation>
    <scope>NUCLEOTIDE SEQUENCE [LARGE SCALE GENOMIC DNA]</scope>
    <source>
        <strain evidence="6 7">DSM 28246</strain>
    </source>
</reference>
<name>A0A7X0RW45_9BACL</name>
<feature type="coiled-coil region" evidence="4">
    <location>
        <begin position="104"/>
        <end position="131"/>
    </location>
</feature>
<dbReference type="EMBL" id="JACJVP010000055">
    <property type="protein sequence ID" value="MBB6674759.1"/>
    <property type="molecule type" value="Genomic_DNA"/>
</dbReference>